<keyword evidence="2" id="KW-1185">Reference proteome</keyword>
<organism evidence="1 2">
    <name type="scientific">Desulforamulus aquiferis</name>
    <dbReference type="NCBI Taxonomy" id="1397668"/>
    <lineage>
        <taxon>Bacteria</taxon>
        <taxon>Bacillati</taxon>
        <taxon>Bacillota</taxon>
        <taxon>Clostridia</taxon>
        <taxon>Eubacteriales</taxon>
        <taxon>Peptococcaceae</taxon>
        <taxon>Desulforamulus</taxon>
    </lineage>
</organism>
<proteinExistence type="predicted"/>
<evidence type="ECO:0000313" key="1">
    <source>
        <dbReference type="EMBL" id="MDO7786941.1"/>
    </source>
</evidence>
<gene>
    <name evidence="1" type="ORF">P6N53_06860</name>
</gene>
<protein>
    <recommendedName>
        <fullName evidence="3">50S ribosomal protein L29</fullName>
    </recommendedName>
</protein>
<dbReference type="Proteomes" id="UP001172911">
    <property type="component" value="Unassembled WGS sequence"/>
</dbReference>
<evidence type="ECO:0000313" key="2">
    <source>
        <dbReference type="Proteomes" id="UP001172911"/>
    </source>
</evidence>
<reference evidence="1" key="2">
    <citation type="submission" date="2023-03" db="EMBL/GenBank/DDBJ databases">
        <authorList>
            <person name="Zhang Z."/>
        </authorList>
    </citation>
    <scope>NUCLEOTIDE SEQUENCE</scope>
    <source>
        <strain evidence="1">DSA</strain>
    </source>
</reference>
<reference evidence="1" key="1">
    <citation type="journal article" date="2023" name="J. Hazard. Mater.">
        <title>Anaerobic biodegradation of pyrene and benzo[a]pyrene by a new sulfate-reducing Desulforamulus aquiferis strain DSA.</title>
        <authorList>
            <person name="Zhang Z."/>
            <person name="Sun J."/>
            <person name="Gong X."/>
            <person name="Wang C."/>
            <person name="Wang H."/>
        </authorList>
    </citation>
    <scope>NUCLEOTIDE SEQUENCE</scope>
    <source>
        <strain evidence="1">DSA</strain>
    </source>
</reference>
<comment type="caution">
    <text evidence="1">The sequence shown here is derived from an EMBL/GenBank/DDBJ whole genome shotgun (WGS) entry which is preliminary data.</text>
</comment>
<evidence type="ECO:0008006" key="3">
    <source>
        <dbReference type="Google" id="ProtNLM"/>
    </source>
</evidence>
<name>A0AAW7ZC78_9FIRM</name>
<accession>A0AAW7ZC78</accession>
<dbReference type="EMBL" id="JARPTC010000009">
    <property type="protein sequence ID" value="MDO7786941.1"/>
    <property type="molecule type" value="Genomic_DNA"/>
</dbReference>
<dbReference type="AlphaFoldDB" id="A0AAW7ZC78"/>
<sequence>MTSSLWYSIVVVSAEIEVSPVTLKLEELKESMFQTRLEIFELMYQLKISSSEQERRDITARIRALQRLHYWQFRQVKTMEEQST</sequence>